<dbReference type="GO" id="GO:0043103">
    <property type="term" value="P:hypoxanthine salvage"/>
    <property type="evidence" value="ECO:0007669"/>
    <property type="project" value="TreeGrafter"/>
</dbReference>
<dbReference type="InterPro" id="IPR006330">
    <property type="entry name" value="Ado/ade_deaminase"/>
</dbReference>
<dbReference type="Gene3D" id="3.20.20.140">
    <property type="entry name" value="Metal-dependent hydrolases"/>
    <property type="match status" value="1"/>
</dbReference>
<proteinExistence type="inferred from homology"/>
<dbReference type="EC" id="3.5.4.4" evidence="3"/>
<protein>
    <recommendedName>
        <fullName evidence="3">adenosine deaminase</fullName>
        <ecNumber evidence="3">3.5.4.4</ecNumber>
    </recommendedName>
</protein>
<dbReference type="Proteomes" id="UP000254134">
    <property type="component" value="Unassembled WGS sequence"/>
</dbReference>
<keyword evidence="5" id="KW-0378">Hydrolase</keyword>
<dbReference type="OrthoDB" id="105475at2"/>
<dbReference type="GO" id="GO:0004000">
    <property type="term" value="F:adenosine deaminase activity"/>
    <property type="evidence" value="ECO:0007669"/>
    <property type="project" value="TreeGrafter"/>
</dbReference>
<organism evidence="8 9">
    <name type="scientific">Gaiella occulta</name>
    <dbReference type="NCBI Taxonomy" id="1002870"/>
    <lineage>
        <taxon>Bacteria</taxon>
        <taxon>Bacillati</taxon>
        <taxon>Actinomycetota</taxon>
        <taxon>Thermoleophilia</taxon>
        <taxon>Gaiellales</taxon>
        <taxon>Gaiellaceae</taxon>
        <taxon>Gaiella</taxon>
    </lineage>
</organism>
<gene>
    <name evidence="8" type="ORF">Gocc_0354</name>
</gene>
<dbReference type="GO" id="GO:0046872">
    <property type="term" value="F:metal ion binding"/>
    <property type="evidence" value="ECO:0007669"/>
    <property type="project" value="UniProtKB-KW"/>
</dbReference>
<dbReference type="GO" id="GO:0006154">
    <property type="term" value="P:adenosine catabolic process"/>
    <property type="evidence" value="ECO:0007669"/>
    <property type="project" value="TreeGrafter"/>
</dbReference>
<evidence type="ECO:0000313" key="8">
    <source>
        <dbReference type="EMBL" id="RDI75935.1"/>
    </source>
</evidence>
<keyword evidence="6" id="KW-0862">Zinc</keyword>
<name>A0A7M2Z1L0_9ACTN</name>
<dbReference type="SUPFAM" id="SSF51556">
    <property type="entry name" value="Metallo-dependent hydrolases"/>
    <property type="match status" value="1"/>
</dbReference>
<accession>A0A7M2Z1L0</accession>
<evidence type="ECO:0000256" key="5">
    <source>
        <dbReference type="ARBA" id="ARBA00022801"/>
    </source>
</evidence>
<dbReference type="GO" id="GO:0046103">
    <property type="term" value="P:inosine biosynthetic process"/>
    <property type="evidence" value="ECO:0007669"/>
    <property type="project" value="TreeGrafter"/>
</dbReference>
<comment type="caution">
    <text evidence="8">The sequence shown here is derived from an EMBL/GenBank/DDBJ whole genome shotgun (WGS) entry which is preliminary data.</text>
</comment>
<reference evidence="8 9" key="1">
    <citation type="submission" date="2018-07" db="EMBL/GenBank/DDBJ databases">
        <title>High-quality-draft genome sequence of Gaiella occulta.</title>
        <authorList>
            <person name="Severino R."/>
            <person name="Froufe H.J.C."/>
            <person name="Rainey F.A."/>
            <person name="Barroso C."/>
            <person name="Albuquerque L."/>
            <person name="Lobo-Da-Cunha A."/>
            <person name="Da Costa M.S."/>
            <person name="Egas C."/>
        </authorList>
    </citation>
    <scope>NUCLEOTIDE SEQUENCE [LARGE SCALE GENOMIC DNA]</scope>
    <source>
        <strain evidence="8 9">F2-233</strain>
    </source>
</reference>
<evidence type="ECO:0000256" key="4">
    <source>
        <dbReference type="ARBA" id="ARBA00022723"/>
    </source>
</evidence>
<dbReference type="PANTHER" id="PTHR11409:SF43">
    <property type="entry name" value="ADENOSINE DEAMINASE"/>
    <property type="match status" value="1"/>
</dbReference>
<comment type="cofactor">
    <cofactor evidence="1">
        <name>Zn(2+)</name>
        <dbReference type="ChEBI" id="CHEBI:29105"/>
    </cofactor>
</comment>
<dbReference type="InterPro" id="IPR001365">
    <property type="entry name" value="A_deaminase_dom"/>
</dbReference>
<evidence type="ECO:0000256" key="2">
    <source>
        <dbReference type="ARBA" id="ARBA00006676"/>
    </source>
</evidence>
<comment type="similarity">
    <text evidence="2">Belongs to the metallo-dependent hydrolases superfamily. Adenosine and AMP deaminases family.</text>
</comment>
<evidence type="ECO:0000256" key="6">
    <source>
        <dbReference type="ARBA" id="ARBA00022833"/>
    </source>
</evidence>
<evidence type="ECO:0000313" key="9">
    <source>
        <dbReference type="Proteomes" id="UP000254134"/>
    </source>
</evidence>
<sequence length="334" mass="36612">MIAADEGLAELHTHLGGSVASDILWSLAHEQGIALPVKDFWEFDRLVTVSDPRGVENLDALDAVYHWTELIQSSPLAVERSVHAAIGGAYRSQRITTLELRFNPMKRNRGGERDLDHIILAAIRGLDLASLEYPQVRAGLILMMDRTFDARQNEIIVEKAIRWAPRGIVGVDLAGPRPGGRRYDYAQAAPMVEAARAAGLGVTIHVGEEGGDMGREELGEVVERLRPDRIGHGILAAADPRLMALLRDAGVVLEICPTSNLLTKALPDEEALRDTLRTFARHDVPFTIATDGPEMMRTHLRDELELLERIGALSAEELARANARGHAASFIGRT</sequence>
<dbReference type="GO" id="GO:0005829">
    <property type="term" value="C:cytosol"/>
    <property type="evidence" value="ECO:0007669"/>
    <property type="project" value="TreeGrafter"/>
</dbReference>
<dbReference type="Pfam" id="PF00962">
    <property type="entry name" value="A_deaminase"/>
    <property type="match status" value="1"/>
</dbReference>
<evidence type="ECO:0000256" key="3">
    <source>
        <dbReference type="ARBA" id="ARBA00012784"/>
    </source>
</evidence>
<dbReference type="EMBL" id="QQZY01000001">
    <property type="protein sequence ID" value="RDI75935.1"/>
    <property type="molecule type" value="Genomic_DNA"/>
</dbReference>
<keyword evidence="4" id="KW-0479">Metal-binding</keyword>
<dbReference type="RefSeq" id="WP_114794810.1">
    <property type="nucleotide sequence ID" value="NZ_QQZY01000001.1"/>
</dbReference>
<reference evidence="9" key="2">
    <citation type="journal article" date="2019" name="MicrobiologyOpen">
        <title>High-quality draft genome sequence of Gaiella occulta isolated from a 150 meter deep mineral water borehole and comparison with the genome sequences of other deep-branching lineages of the phylum Actinobacteria.</title>
        <authorList>
            <person name="Severino R."/>
            <person name="Froufe H.J.C."/>
            <person name="Barroso C."/>
            <person name="Albuquerque L."/>
            <person name="Lobo-da-Cunha A."/>
            <person name="da Costa M.S."/>
            <person name="Egas C."/>
        </authorList>
    </citation>
    <scope>NUCLEOTIDE SEQUENCE [LARGE SCALE GENOMIC DNA]</scope>
    <source>
        <strain evidence="9">F2-233</strain>
    </source>
</reference>
<dbReference type="AlphaFoldDB" id="A0A7M2Z1L0"/>
<feature type="domain" description="Adenosine deaminase" evidence="7">
    <location>
        <begin position="9"/>
        <end position="331"/>
    </location>
</feature>
<keyword evidence="9" id="KW-1185">Reference proteome</keyword>
<evidence type="ECO:0000259" key="7">
    <source>
        <dbReference type="Pfam" id="PF00962"/>
    </source>
</evidence>
<evidence type="ECO:0000256" key="1">
    <source>
        <dbReference type="ARBA" id="ARBA00001947"/>
    </source>
</evidence>
<dbReference type="PANTHER" id="PTHR11409">
    <property type="entry name" value="ADENOSINE DEAMINASE"/>
    <property type="match status" value="1"/>
</dbReference>
<dbReference type="InterPro" id="IPR032466">
    <property type="entry name" value="Metal_Hydrolase"/>
</dbReference>